<keyword evidence="4" id="KW-1185">Reference proteome</keyword>
<dbReference type="GO" id="GO:0016747">
    <property type="term" value="F:acyltransferase activity, transferring groups other than amino-acyl groups"/>
    <property type="evidence" value="ECO:0007669"/>
    <property type="project" value="InterPro"/>
</dbReference>
<gene>
    <name evidence="2" type="ORF">ADH66_09265</name>
    <name evidence="3" type="ORF">I5Q82_19305</name>
</gene>
<reference evidence="3 5" key="3">
    <citation type="submission" date="2020-11" db="EMBL/GenBank/DDBJ databases">
        <title>Closed and high quality bacterial genomes of the OMM12 community.</title>
        <authorList>
            <person name="Marbouty M."/>
            <person name="Lamy-Besnier Q."/>
            <person name="Debarbieux L."/>
            <person name="Koszul R."/>
        </authorList>
    </citation>
    <scope>NUCLEOTIDE SEQUENCE [LARGE SCALE GENOMIC DNA]</scope>
    <source>
        <strain evidence="3 5">KB18</strain>
    </source>
</reference>
<evidence type="ECO:0000313" key="4">
    <source>
        <dbReference type="Proteomes" id="UP000196710"/>
    </source>
</evidence>
<evidence type="ECO:0000313" key="5">
    <source>
        <dbReference type="Proteomes" id="UP000596035"/>
    </source>
</evidence>
<evidence type="ECO:0000313" key="2">
    <source>
        <dbReference type="EMBL" id="ASB40823.1"/>
    </source>
</evidence>
<reference evidence="2" key="1">
    <citation type="journal article" date="2017" name="Genome Announc.">
        <title>High-Quality Whole-Genome Sequences of the Oligo-Mouse-Microbiota Bacterial Community.</title>
        <authorList>
            <person name="Garzetti D."/>
            <person name="Brugiroux S."/>
            <person name="Bunk B."/>
            <person name="Pukall R."/>
            <person name="McCoy K.D."/>
            <person name="Macpherson A.J."/>
            <person name="Stecher B."/>
        </authorList>
    </citation>
    <scope>NUCLEOTIDE SEQUENCE</scope>
    <source>
        <strain evidence="2">KB18</strain>
    </source>
</reference>
<dbReference type="EMBL" id="CP021422">
    <property type="protein sequence ID" value="ASB40823.1"/>
    <property type="molecule type" value="Genomic_DNA"/>
</dbReference>
<dbReference type="InterPro" id="IPR000182">
    <property type="entry name" value="GNAT_dom"/>
</dbReference>
<dbReference type="CDD" id="cd04301">
    <property type="entry name" value="NAT_SF"/>
    <property type="match status" value="1"/>
</dbReference>
<feature type="domain" description="N-acetyltransferase" evidence="1">
    <location>
        <begin position="1"/>
        <end position="152"/>
    </location>
</feature>
<dbReference type="Pfam" id="PF00583">
    <property type="entry name" value="Acetyltransf_1"/>
    <property type="match status" value="1"/>
</dbReference>
<dbReference type="RefSeq" id="WP_066541454.1">
    <property type="nucleotide sequence ID" value="NZ_CP021422.1"/>
</dbReference>
<dbReference type="PROSITE" id="PS51186">
    <property type="entry name" value="GNAT"/>
    <property type="match status" value="1"/>
</dbReference>
<dbReference type="EMBL" id="CP065321">
    <property type="protein sequence ID" value="QQR30107.1"/>
    <property type="molecule type" value="Genomic_DNA"/>
</dbReference>
<evidence type="ECO:0000313" key="3">
    <source>
        <dbReference type="EMBL" id="QQR30107.1"/>
    </source>
</evidence>
<accession>A0A1Z2XQU8</accession>
<proteinExistence type="predicted"/>
<dbReference type="InterPro" id="IPR016181">
    <property type="entry name" value="Acyl_CoA_acyltransferase"/>
</dbReference>
<protein>
    <submittedName>
        <fullName evidence="2 3">N-acetyltransferase</fullName>
    </submittedName>
</protein>
<sequence>MIIEVTEKDKRERVCREILRSLPDWFGNRESVEEYALGCRELPVWADTDSDKARGFTAFRPTSGCAGEIYVMGVSREHHRKGLGRELFWALYRYAKDEGFKFLTVKTVQMGCYPDYDRTNLFYQSLGFQELETFPTLWDEQNPCQVYIMEVK</sequence>
<name>A0A1Z2XQU8_9FIRM</name>
<organism evidence="3 5">
    <name type="scientific">Acutalibacter muris</name>
    <dbReference type="NCBI Taxonomy" id="1796620"/>
    <lineage>
        <taxon>Bacteria</taxon>
        <taxon>Bacillati</taxon>
        <taxon>Bacillota</taxon>
        <taxon>Clostridia</taxon>
        <taxon>Eubacteriales</taxon>
        <taxon>Acutalibacteraceae</taxon>
        <taxon>Acutalibacter</taxon>
    </lineage>
</organism>
<dbReference type="Gene3D" id="3.40.630.30">
    <property type="match status" value="1"/>
</dbReference>
<dbReference type="Proteomes" id="UP000596035">
    <property type="component" value="Chromosome"/>
</dbReference>
<evidence type="ECO:0000259" key="1">
    <source>
        <dbReference type="PROSITE" id="PS51186"/>
    </source>
</evidence>
<dbReference type="AlphaFoldDB" id="A0A1Z2XQU8"/>
<dbReference type="KEGG" id="amur:ADH66_09265"/>
<reference evidence="4" key="2">
    <citation type="submission" date="2017-05" db="EMBL/GenBank/DDBJ databases">
        <title>Improved OligoMM genomes.</title>
        <authorList>
            <person name="Garzetti D."/>
        </authorList>
    </citation>
    <scope>NUCLEOTIDE SEQUENCE [LARGE SCALE GENOMIC DNA]</scope>
    <source>
        <strain evidence="4">KB18</strain>
    </source>
</reference>
<dbReference type="Proteomes" id="UP000196710">
    <property type="component" value="Chromosome"/>
</dbReference>
<dbReference type="SUPFAM" id="SSF55729">
    <property type="entry name" value="Acyl-CoA N-acyltransferases (Nat)"/>
    <property type="match status" value="1"/>
</dbReference>